<feature type="compositionally biased region" description="Basic and acidic residues" evidence="1">
    <location>
        <begin position="26"/>
        <end position="38"/>
    </location>
</feature>
<organism evidence="3 4">
    <name type="scientific">Fistulina hepatica ATCC 64428</name>
    <dbReference type="NCBI Taxonomy" id="1128425"/>
    <lineage>
        <taxon>Eukaryota</taxon>
        <taxon>Fungi</taxon>
        <taxon>Dikarya</taxon>
        <taxon>Basidiomycota</taxon>
        <taxon>Agaricomycotina</taxon>
        <taxon>Agaricomycetes</taxon>
        <taxon>Agaricomycetidae</taxon>
        <taxon>Agaricales</taxon>
        <taxon>Fistulinaceae</taxon>
        <taxon>Fistulina</taxon>
    </lineage>
</organism>
<dbReference type="InterPro" id="IPR045341">
    <property type="entry name" value="DUF6532"/>
</dbReference>
<gene>
    <name evidence="3" type="ORF">FISHEDRAFT_75629</name>
</gene>
<dbReference type="OrthoDB" id="3225557at2759"/>
<feature type="region of interest" description="Disordered" evidence="1">
    <location>
        <begin position="262"/>
        <end position="281"/>
    </location>
</feature>
<feature type="compositionally biased region" description="Basic residues" evidence="1">
    <location>
        <begin position="88"/>
        <end position="98"/>
    </location>
</feature>
<evidence type="ECO:0000259" key="2">
    <source>
        <dbReference type="Pfam" id="PF20149"/>
    </source>
</evidence>
<feature type="compositionally biased region" description="Acidic residues" evidence="1">
    <location>
        <begin position="141"/>
        <end position="155"/>
    </location>
</feature>
<reference evidence="3 4" key="1">
    <citation type="journal article" date="2015" name="Fungal Genet. Biol.">
        <title>Evolution of novel wood decay mechanisms in Agaricales revealed by the genome sequences of Fistulina hepatica and Cylindrobasidium torrendii.</title>
        <authorList>
            <person name="Floudas D."/>
            <person name="Held B.W."/>
            <person name="Riley R."/>
            <person name="Nagy L.G."/>
            <person name="Koehler G."/>
            <person name="Ransdell A.S."/>
            <person name="Younus H."/>
            <person name="Chow J."/>
            <person name="Chiniquy J."/>
            <person name="Lipzen A."/>
            <person name="Tritt A."/>
            <person name="Sun H."/>
            <person name="Haridas S."/>
            <person name="LaButti K."/>
            <person name="Ohm R.A."/>
            <person name="Kues U."/>
            <person name="Blanchette R.A."/>
            <person name="Grigoriev I.V."/>
            <person name="Minto R.E."/>
            <person name="Hibbett D.S."/>
        </authorList>
    </citation>
    <scope>NUCLEOTIDE SEQUENCE [LARGE SCALE GENOMIC DNA]</scope>
    <source>
        <strain evidence="3 4">ATCC 64428</strain>
    </source>
</reference>
<dbReference type="Pfam" id="PF20149">
    <property type="entry name" value="DUF6532"/>
    <property type="match status" value="1"/>
</dbReference>
<evidence type="ECO:0000256" key="1">
    <source>
        <dbReference type="SAM" id="MobiDB-lite"/>
    </source>
</evidence>
<name>A0A0D7A7U0_9AGAR</name>
<feature type="compositionally biased region" description="Polar residues" evidence="1">
    <location>
        <begin position="101"/>
        <end position="118"/>
    </location>
</feature>
<evidence type="ECO:0000313" key="3">
    <source>
        <dbReference type="EMBL" id="KIY46439.1"/>
    </source>
</evidence>
<dbReference type="EMBL" id="KN882032">
    <property type="protein sequence ID" value="KIY46439.1"/>
    <property type="molecule type" value="Genomic_DNA"/>
</dbReference>
<feature type="compositionally biased region" description="Acidic residues" evidence="1">
    <location>
        <begin position="180"/>
        <end position="195"/>
    </location>
</feature>
<feature type="region of interest" description="Disordered" evidence="1">
    <location>
        <begin position="26"/>
        <end position="225"/>
    </location>
</feature>
<accession>A0A0D7A7U0</accession>
<evidence type="ECO:0000313" key="4">
    <source>
        <dbReference type="Proteomes" id="UP000054144"/>
    </source>
</evidence>
<feature type="domain" description="DUF6532" evidence="2">
    <location>
        <begin position="365"/>
        <end position="583"/>
    </location>
</feature>
<protein>
    <recommendedName>
        <fullName evidence="2">DUF6532 domain-containing protein</fullName>
    </recommendedName>
</protein>
<keyword evidence="4" id="KW-1185">Reference proteome</keyword>
<feature type="compositionally biased region" description="Basic and acidic residues" evidence="1">
    <location>
        <begin position="156"/>
        <end position="172"/>
    </location>
</feature>
<sequence length="625" mass="70410">MAEQSQKRPARRAAAKALNVIYDATGCKKRDEHAEQRQQWEAMKMVQSQQSAQSSKPKRSLRPPHAAFSEDEEDNHDETSIQCPPRTVPKKGVQKKCAKTMIQSTPVPSADTALSHNIDTFDDDNVPSSEEEYHPGTDSPDQLDDDNDDDDDDDLDKLGSDKAVRAALDAERAYIPYDDVSSDEEGALSVDEEFEDAARAASHSRHMLSSSSPPPTSDSDALDNESEAEWEALALQKSAAVKRDVKKSIVRKRLHHQVDMDDLEEEEETNFVSPSHSAQAMAHTKKCSRRREEAIKAEIPQWALDDVSAASSAADSDVHKGSHKIVKVENEQQWPDYLRLANRRGATDIGKREQSVEINVLLNYAIAAIKADIIFTHAFPEHGKKLTYQRDALIAALHDTEIPIDKAKCEQIEHRLSIDLDYVKQLGKLIGARIPLFRSVFHQRGAKAIAAYQLGIGDDCKQRVTSLLAENRYIHPRRWNGNAWVKLSKDQPYVCKPVLDILSAFFDDNKSMGRNPRYASKFLDLEGSGFEERLQIPKEMIVFAATVLHSNLNDWKDGEEKPVAFTSNFYSSIYEAHIIMLTRMRAKNLMWYRDLVSTIYDKLKVKKIDMVATAEQMLAGIDIPE</sequence>
<dbReference type="AlphaFoldDB" id="A0A0D7A7U0"/>
<proteinExistence type="predicted"/>
<dbReference type="Proteomes" id="UP000054144">
    <property type="component" value="Unassembled WGS sequence"/>
</dbReference>